<organism evidence="1 2">
    <name type="scientific">Penicillium steckii</name>
    <dbReference type="NCBI Taxonomy" id="303698"/>
    <lineage>
        <taxon>Eukaryota</taxon>
        <taxon>Fungi</taxon>
        <taxon>Dikarya</taxon>
        <taxon>Ascomycota</taxon>
        <taxon>Pezizomycotina</taxon>
        <taxon>Eurotiomycetes</taxon>
        <taxon>Eurotiomycetidae</taxon>
        <taxon>Eurotiales</taxon>
        <taxon>Aspergillaceae</taxon>
        <taxon>Penicillium</taxon>
    </lineage>
</organism>
<proteinExistence type="predicted"/>
<comment type="caution">
    <text evidence="1">The sequence shown here is derived from an EMBL/GenBank/DDBJ whole genome shotgun (WGS) entry which is preliminary data.</text>
</comment>
<keyword evidence="2" id="KW-1185">Reference proteome</keyword>
<name>A0A1V6TU38_9EURO</name>
<dbReference type="AlphaFoldDB" id="A0A1V6TU38"/>
<evidence type="ECO:0008006" key="3">
    <source>
        <dbReference type="Google" id="ProtNLM"/>
    </source>
</evidence>
<accession>A0A1V6TU38</accession>
<reference evidence="2" key="1">
    <citation type="journal article" date="2017" name="Nat. Microbiol.">
        <title>Global analysis of biosynthetic gene clusters reveals vast potential of secondary metabolite production in Penicillium species.</title>
        <authorList>
            <person name="Nielsen J.C."/>
            <person name="Grijseels S."/>
            <person name="Prigent S."/>
            <person name="Ji B."/>
            <person name="Dainat J."/>
            <person name="Nielsen K.F."/>
            <person name="Frisvad J.C."/>
            <person name="Workman M."/>
            <person name="Nielsen J."/>
        </authorList>
    </citation>
    <scope>NUCLEOTIDE SEQUENCE [LARGE SCALE GENOMIC DNA]</scope>
    <source>
        <strain evidence="2">IBT 24891</strain>
    </source>
</reference>
<sequence>MLSRNIAGRIPARIRPVQPFRHPRLQSLRPFTHRTRLQISPPSGRPQLPFLSPQPLSRPIPPLSSHLCKHFGRLVSTTSREHYKKRISYTVKTTLTLSAIFFLFSIVKLGIYQEDIEHQWPSPPEWSLKSRWCLRSAQALQHPQYTGHLLTDWPMVAGYLHELIKRLENIEGEGAGIIEQGDGGFLVEGVGKTGLDISEKSEPWRRGYFQALLGAAKAAENLEGWVTDKKQRVSAPAEHVIGPSNPRPKPMPAAANYVMHEEDCEPASPPPEKYYMKILTTNGFDTKQKVEAALAYADWLDYKGLGRTAGDMYVWALDIAAGGIESGADKLVDLKTGILKNTSPQPPSENLIRVSTALAVHSARQGDLPAALSLFTSVLKAWRSIPLEQNDSTLTPPPQGNNPLGPIFKLFSTVFIPVEYPPAAPSGNDPPTRKTGSICHEAGLMTYIGEILFASSSRDQGLAWTRDAVEMAESTLTELHGSPDNDSRGRCAQCLKVGLDNWRTMVSSLVARAREEQAESVQSAKKAWYGGASQAQTKTEELRRWEAEREILQDRIDSVFPLIDGEGGLDTLTGGSSLFV</sequence>
<dbReference type="EMBL" id="MLKD01000002">
    <property type="protein sequence ID" value="OQE29686.1"/>
    <property type="molecule type" value="Genomic_DNA"/>
</dbReference>
<protein>
    <recommendedName>
        <fullName evidence="3">MFS maltose permease</fullName>
    </recommendedName>
</protein>
<dbReference type="Proteomes" id="UP000191285">
    <property type="component" value="Unassembled WGS sequence"/>
</dbReference>
<dbReference type="STRING" id="303698.A0A1V6TU38"/>
<gene>
    <name evidence="1" type="ORF">PENSTE_c002G05019</name>
</gene>
<evidence type="ECO:0000313" key="1">
    <source>
        <dbReference type="EMBL" id="OQE29686.1"/>
    </source>
</evidence>
<evidence type="ECO:0000313" key="2">
    <source>
        <dbReference type="Proteomes" id="UP000191285"/>
    </source>
</evidence>
<dbReference type="OrthoDB" id="5408102at2759"/>